<feature type="active site" description="Charge relay system" evidence="5">
    <location>
        <position position="112"/>
    </location>
</feature>
<evidence type="ECO:0000259" key="8">
    <source>
        <dbReference type="Pfam" id="PF00082"/>
    </source>
</evidence>
<evidence type="ECO:0000313" key="10">
    <source>
        <dbReference type="Proteomes" id="UP001283341"/>
    </source>
</evidence>
<comment type="caution">
    <text evidence="9">The sequence shown here is derived from an EMBL/GenBank/DDBJ whole genome shotgun (WGS) entry which is preliminary data.</text>
</comment>
<feature type="active site" description="Charge relay system" evidence="5">
    <location>
        <position position="159"/>
    </location>
</feature>
<organism evidence="9 10">
    <name type="scientific">Apodospora peruviana</name>
    <dbReference type="NCBI Taxonomy" id="516989"/>
    <lineage>
        <taxon>Eukaryota</taxon>
        <taxon>Fungi</taxon>
        <taxon>Dikarya</taxon>
        <taxon>Ascomycota</taxon>
        <taxon>Pezizomycotina</taxon>
        <taxon>Sordariomycetes</taxon>
        <taxon>Sordariomycetidae</taxon>
        <taxon>Sordariales</taxon>
        <taxon>Lasiosphaeriaceae</taxon>
        <taxon>Apodospora</taxon>
    </lineage>
</organism>
<dbReference type="InterPro" id="IPR023828">
    <property type="entry name" value="Peptidase_S8_Ser-AS"/>
</dbReference>
<dbReference type="Gene3D" id="3.40.50.200">
    <property type="entry name" value="Peptidase S8/S53 domain"/>
    <property type="match status" value="2"/>
</dbReference>
<dbReference type="GO" id="GO:0004252">
    <property type="term" value="F:serine-type endopeptidase activity"/>
    <property type="evidence" value="ECO:0007669"/>
    <property type="project" value="UniProtKB-UniRule"/>
</dbReference>
<comment type="similarity">
    <text evidence="1 5">Belongs to the peptidase S8 family.</text>
</comment>
<dbReference type="PROSITE" id="PS51892">
    <property type="entry name" value="SUBTILASE"/>
    <property type="match status" value="1"/>
</dbReference>
<dbReference type="InterPro" id="IPR050131">
    <property type="entry name" value="Peptidase_S8_subtilisin-like"/>
</dbReference>
<feature type="region of interest" description="Disordered" evidence="6">
    <location>
        <begin position="227"/>
        <end position="257"/>
    </location>
</feature>
<dbReference type="PROSITE" id="PS00138">
    <property type="entry name" value="SUBTILASE_SER"/>
    <property type="match status" value="1"/>
</dbReference>
<dbReference type="InterPro" id="IPR036852">
    <property type="entry name" value="Peptidase_S8/S53_dom_sf"/>
</dbReference>
<evidence type="ECO:0000256" key="3">
    <source>
        <dbReference type="ARBA" id="ARBA00022801"/>
    </source>
</evidence>
<evidence type="ECO:0000313" key="9">
    <source>
        <dbReference type="EMBL" id="KAK3322746.1"/>
    </source>
</evidence>
<dbReference type="Pfam" id="PF00082">
    <property type="entry name" value="Peptidase_S8"/>
    <property type="match status" value="1"/>
</dbReference>
<keyword evidence="7" id="KW-0732">Signal</keyword>
<dbReference type="Proteomes" id="UP001283341">
    <property type="component" value="Unassembled WGS sequence"/>
</dbReference>
<protein>
    <submittedName>
        <fullName evidence="9">Peptidase S8/S53 domain-containing protein</fullName>
    </submittedName>
</protein>
<dbReference type="PRINTS" id="PR00723">
    <property type="entry name" value="SUBTILISIN"/>
</dbReference>
<keyword evidence="3 5" id="KW-0378">Hydrolase</keyword>
<proteinExistence type="inferred from homology"/>
<dbReference type="InterPro" id="IPR015500">
    <property type="entry name" value="Peptidase_S8_subtilisin-rel"/>
</dbReference>
<reference evidence="9" key="1">
    <citation type="journal article" date="2023" name="Mol. Phylogenet. Evol.">
        <title>Genome-scale phylogeny and comparative genomics of the fungal order Sordariales.</title>
        <authorList>
            <person name="Hensen N."/>
            <person name="Bonometti L."/>
            <person name="Westerberg I."/>
            <person name="Brannstrom I.O."/>
            <person name="Guillou S."/>
            <person name="Cros-Aarteil S."/>
            <person name="Calhoun S."/>
            <person name="Haridas S."/>
            <person name="Kuo A."/>
            <person name="Mondo S."/>
            <person name="Pangilinan J."/>
            <person name="Riley R."/>
            <person name="LaButti K."/>
            <person name="Andreopoulos B."/>
            <person name="Lipzen A."/>
            <person name="Chen C."/>
            <person name="Yan M."/>
            <person name="Daum C."/>
            <person name="Ng V."/>
            <person name="Clum A."/>
            <person name="Steindorff A."/>
            <person name="Ohm R.A."/>
            <person name="Martin F."/>
            <person name="Silar P."/>
            <person name="Natvig D.O."/>
            <person name="Lalanne C."/>
            <person name="Gautier V."/>
            <person name="Ament-Velasquez S.L."/>
            <person name="Kruys A."/>
            <person name="Hutchinson M.I."/>
            <person name="Powell A.J."/>
            <person name="Barry K."/>
            <person name="Miller A.N."/>
            <person name="Grigoriev I.V."/>
            <person name="Debuchy R."/>
            <person name="Gladieux P."/>
            <person name="Hiltunen Thoren M."/>
            <person name="Johannesson H."/>
        </authorList>
    </citation>
    <scope>NUCLEOTIDE SEQUENCE</scope>
    <source>
        <strain evidence="9">CBS 118394</strain>
    </source>
</reference>
<dbReference type="InterPro" id="IPR000209">
    <property type="entry name" value="Peptidase_S8/S53_dom"/>
</dbReference>
<evidence type="ECO:0000256" key="5">
    <source>
        <dbReference type="PROSITE-ProRule" id="PRU01240"/>
    </source>
</evidence>
<dbReference type="GO" id="GO:0006508">
    <property type="term" value="P:proteolysis"/>
    <property type="evidence" value="ECO:0007669"/>
    <property type="project" value="UniProtKB-KW"/>
</dbReference>
<dbReference type="PANTHER" id="PTHR43806:SF11">
    <property type="entry name" value="CEREVISIN-RELATED"/>
    <property type="match status" value="1"/>
</dbReference>
<feature type="region of interest" description="Disordered" evidence="6">
    <location>
        <begin position="368"/>
        <end position="461"/>
    </location>
</feature>
<evidence type="ECO:0000256" key="2">
    <source>
        <dbReference type="ARBA" id="ARBA00022670"/>
    </source>
</evidence>
<dbReference type="PANTHER" id="PTHR43806">
    <property type="entry name" value="PEPTIDASE S8"/>
    <property type="match status" value="1"/>
</dbReference>
<feature type="active site" description="Charge relay system" evidence="5">
    <location>
        <position position="306"/>
    </location>
</feature>
<feature type="chain" id="PRO_5042261578" evidence="7">
    <location>
        <begin position="24"/>
        <end position="833"/>
    </location>
</feature>
<name>A0AAE0IEF0_9PEZI</name>
<evidence type="ECO:0000256" key="7">
    <source>
        <dbReference type="SAM" id="SignalP"/>
    </source>
</evidence>
<accession>A0AAE0IEF0</accession>
<evidence type="ECO:0000256" key="4">
    <source>
        <dbReference type="ARBA" id="ARBA00022825"/>
    </source>
</evidence>
<keyword evidence="10" id="KW-1185">Reference proteome</keyword>
<gene>
    <name evidence="9" type="ORF">B0H66DRAFT_639120</name>
</gene>
<feature type="domain" description="Peptidase S8/S53" evidence="8">
    <location>
        <begin position="276"/>
        <end position="344"/>
    </location>
</feature>
<keyword evidence="4 5" id="KW-0720">Serine protease</keyword>
<evidence type="ECO:0000256" key="6">
    <source>
        <dbReference type="SAM" id="MobiDB-lite"/>
    </source>
</evidence>
<reference evidence="9" key="2">
    <citation type="submission" date="2023-06" db="EMBL/GenBank/DDBJ databases">
        <authorList>
            <consortium name="Lawrence Berkeley National Laboratory"/>
            <person name="Haridas S."/>
            <person name="Hensen N."/>
            <person name="Bonometti L."/>
            <person name="Westerberg I."/>
            <person name="Brannstrom I.O."/>
            <person name="Guillou S."/>
            <person name="Cros-Aarteil S."/>
            <person name="Calhoun S."/>
            <person name="Kuo A."/>
            <person name="Mondo S."/>
            <person name="Pangilinan J."/>
            <person name="Riley R."/>
            <person name="Labutti K."/>
            <person name="Andreopoulos B."/>
            <person name="Lipzen A."/>
            <person name="Chen C."/>
            <person name="Yanf M."/>
            <person name="Daum C."/>
            <person name="Ng V."/>
            <person name="Clum A."/>
            <person name="Steindorff A."/>
            <person name="Ohm R."/>
            <person name="Martin F."/>
            <person name="Silar P."/>
            <person name="Natvig D."/>
            <person name="Lalanne C."/>
            <person name="Gautier V."/>
            <person name="Ament-Velasquez S.L."/>
            <person name="Kruys A."/>
            <person name="Hutchinson M.I."/>
            <person name="Powell A.J."/>
            <person name="Barry K."/>
            <person name="Miller A.N."/>
            <person name="Grigoriev I.V."/>
            <person name="Debuchy R."/>
            <person name="Gladieux P."/>
            <person name="Thoren M.H."/>
            <person name="Johannesson H."/>
        </authorList>
    </citation>
    <scope>NUCLEOTIDE SEQUENCE</scope>
    <source>
        <strain evidence="9">CBS 118394</strain>
    </source>
</reference>
<sequence>MPSVSRTCLLGLALMEGRAMATAIPPQHLVHGVLASDSQPAMRDEDLNSAADEDSTLLKRQHTKPEWMIARRKAHWHLQQLAAGQKIDVDEMEKDIDILMGAGGGVDIYVFDSGIRTSYVAFAKGALDDGPDQRASNSKDTAQTTYLSQDATWDDIQGHGTHVEALVGGAKHGVAQWANLINVKGVLDAIKDVTAKYNEKKANPPRDWKGSVIKPVPWSRYQGQQCSEESSRNGMRLGHPDSHCRREQGTSDEGKSLKAGGVSWRVQAHHLYWKAGPNVDIWAPGSGLVSADNKNDKATKYRTGTSMACPLVAGIMATIVGYEGPLHEEGKTTQFVYDRLMNNALKGVMPSLAAAEVNAFAQTGINSPKDNEEYRTEPYPGIDHNYIDIENPYGRKRKTTEPEDGYKTTVVENEDPNDKRLNMEDGCTLLEDGGDQIPDVTGEAGDDAEKNPGQGGGKPPCEGNQICQDCEGGKLPDIKDNSGPQPPVCMKADGSPGSPARFNEQKLREAAPGYSKELVDKKRPFKEGAPTPRAPSLDGGAQNGKSMSLAALFHKNFATAIPTVCSIDSTWGDKWVKDFDVLGGVHTADCVMDSALGGRLYLRLLVTFPKYVKDFEAKWNDWQQAISAQGPSTWSSVPSFTALTTLGPKIIPLVVYQLALNENDDTAVHLYMRLETDPAYLPDDNPEEVGGSSSRAWQILKLSFNLNRAVRNAIADWTERCERVSVHSTSAMYTDCAEYDTLLDFGPRIVPHVMLQYAQDIQPSRSGVAKGPHGIGYGVLFWYELLDELVFGRRTGMMTIVFPDMYNWWETWFQGRPEAEGAPGGGDEVPAAW</sequence>
<dbReference type="AlphaFoldDB" id="A0AAE0IEF0"/>
<keyword evidence="2 5" id="KW-0645">Protease</keyword>
<feature type="signal peptide" evidence="7">
    <location>
        <begin position="1"/>
        <end position="23"/>
    </location>
</feature>
<dbReference type="EMBL" id="JAUEDM010000003">
    <property type="protein sequence ID" value="KAK3322746.1"/>
    <property type="molecule type" value="Genomic_DNA"/>
</dbReference>
<feature type="compositionally biased region" description="Basic and acidic residues" evidence="6">
    <location>
        <begin position="517"/>
        <end position="526"/>
    </location>
</feature>
<feature type="region of interest" description="Disordered" evidence="6">
    <location>
        <begin position="475"/>
        <end position="541"/>
    </location>
</feature>
<dbReference type="SUPFAM" id="SSF52743">
    <property type="entry name" value="Subtilisin-like"/>
    <property type="match status" value="1"/>
</dbReference>
<feature type="compositionally biased region" description="Basic and acidic residues" evidence="6">
    <location>
        <begin position="238"/>
        <end position="256"/>
    </location>
</feature>
<evidence type="ECO:0000256" key="1">
    <source>
        <dbReference type="ARBA" id="ARBA00011073"/>
    </source>
</evidence>